<name>A0A377CBP3_ECOLX</name>
<dbReference type="EMBL" id="UGEX01000001">
    <property type="protein sequence ID" value="STL90016.1"/>
    <property type="molecule type" value="Genomic_DNA"/>
</dbReference>
<sequence>MNQMNITVNCPTHHVAMPGEHITMSSREIAALVDSRHSNVCVTIERLMSSGVIGGYAAMQYTHPQNGQTYHHYEVNKRDSYVIVAQLSPEFTARLVDRWQELESSGGMIVPRSLPEALRLAADLAEQKQRLSEELAVAAPKAEFVDRYVTATGSMTFRQVAKLLNAKEPEFAMFLIENGIMYRLNRVLTPKSKHIEAGRFEVKTGTTNQTNYAFNQSRFTAKGVRWIGGLWAEHIAKGQVA</sequence>
<proteinExistence type="predicted"/>
<organism evidence="2 3">
    <name type="scientific">Escherichia coli</name>
    <dbReference type="NCBI Taxonomy" id="562"/>
    <lineage>
        <taxon>Bacteria</taxon>
        <taxon>Pseudomonadati</taxon>
        <taxon>Pseudomonadota</taxon>
        <taxon>Gammaproteobacteria</taxon>
        <taxon>Enterobacterales</taxon>
        <taxon>Enterobacteriaceae</taxon>
        <taxon>Escherichia</taxon>
    </lineage>
</organism>
<dbReference type="Pfam" id="PF03374">
    <property type="entry name" value="ANT"/>
    <property type="match status" value="1"/>
</dbReference>
<dbReference type="InterPro" id="IPR005039">
    <property type="entry name" value="Ant_C"/>
</dbReference>
<dbReference type="Pfam" id="PF09669">
    <property type="entry name" value="Phage_pRha"/>
    <property type="match status" value="1"/>
</dbReference>
<dbReference type="InterPro" id="IPR014054">
    <property type="entry name" value="Phage_regulatory_Rha"/>
</dbReference>
<feature type="domain" description="Antirepressor protein C-terminal" evidence="1">
    <location>
        <begin position="133"/>
        <end position="233"/>
    </location>
</feature>
<dbReference type="AlphaFoldDB" id="A0A377CBP3"/>
<evidence type="ECO:0000259" key="1">
    <source>
        <dbReference type="Pfam" id="PF03374"/>
    </source>
</evidence>
<dbReference type="GO" id="GO:0003677">
    <property type="term" value="F:DNA binding"/>
    <property type="evidence" value="ECO:0007669"/>
    <property type="project" value="InterPro"/>
</dbReference>
<protein>
    <submittedName>
        <fullName evidence="2">Putative antirepressor in prophage</fullName>
    </submittedName>
</protein>
<accession>A0A377CBP3</accession>
<dbReference type="Proteomes" id="UP000254088">
    <property type="component" value="Unassembled WGS sequence"/>
</dbReference>
<gene>
    <name evidence="2" type="ORF">NCTC10429_02696</name>
</gene>
<evidence type="ECO:0000313" key="2">
    <source>
        <dbReference type="EMBL" id="STL90016.1"/>
    </source>
</evidence>
<reference evidence="2 3" key="1">
    <citation type="submission" date="2018-06" db="EMBL/GenBank/DDBJ databases">
        <authorList>
            <consortium name="Pathogen Informatics"/>
            <person name="Doyle S."/>
        </authorList>
    </citation>
    <scope>NUCLEOTIDE SEQUENCE [LARGE SCALE GENOMIC DNA]</scope>
    <source>
        <strain evidence="2 3">NCTC10429</strain>
    </source>
</reference>
<evidence type="ECO:0000313" key="3">
    <source>
        <dbReference type="Proteomes" id="UP000254088"/>
    </source>
</evidence>